<dbReference type="PANTHER" id="PTHR12242">
    <property type="entry name" value="OS02G0130600 PROTEIN-RELATED"/>
    <property type="match status" value="1"/>
</dbReference>
<reference evidence="2" key="1">
    <citation type="submission" date="2021-01" db="EMBL/GenBank/DDBJ databases">
        <authorList>
            <consortium name="Genoscope - CEA"/>
            <person name="William W."/>
        </authorList>
    </citation>
    <scope>NUCLEOTIDE SEQUENCE</scope>
</reference>
<sequence length="238" mass="28309">MKQLEQLLYDGIVNEINQSHRVQFKYLMIFRIFAAIFMTFALIQVSVVTPTFSQNFLYLTLWGGYITYFYFGLVSIENFSFYKLNKQFFNDSMWKFCHILFIVAFCFEIPILIIYWSYIFPQDNVHTINQWLINVDVHFLSCILIFIDFILNDIQFQLKQSLALIVIAIIYLIVNMFYVLVTGIEIYPGINWRNGISYIISIITLGIMFGVFQLGLLYQNKIKKKLMMNKQEKQLMIE</sequence>
<comment type="caution">
    <text evidence="2">The sequence shown here is derived from an EMBL/GenBank/DDBJ whole genome shotgun (WGS) entry which is preliminary data.</text>
</comment>
<feature type="transmembrane region" description="Helical" evidence="1">
    <location>
        <begin position="28"/>
        <end position="50"/>
    </location>
</feature>
<evidence type="ECO:0008006" key="4">
    <source>
        <dbReference type="Google" id="ProtNLM"/>
    </source>
</evidence>
<feature type="transmembrane region" description="Helical" evidence="1">
    <location>
        <begin position="196"/>
        <end position="218"/>
    </location>
</feature>
<dbReference type="EMBL" id="CAJJDN010000043">
    <property type="protein sequence ID" value="CAD8082375.1"/>
    <property type="molecule type" value="Genomic_DNA"/>
</dbReference>
<evidence type="ECO:0000313" key="3">
    <source>
        <dbReference type="Proteomes" id="UP000692954"/>
    </source>
</evidence>
<keyword evidence="1" id="KW-1133">Transmembrane helix</keyword>
<feature type="transmembrane region" description="Helical" evidence="1">
    <location>
        <begin position="163"/>
        <end position="184"/>
    </location>
</feature>
<feature type="transmembrane region" description="Helical" evidence="1">
    <location>
        <begin position="56"/>
        <end position="76"/>
    </location>
</feature>
<keyword evidence="3" id="KW-1185">Reference proteome</keyword>
<proteinExistence type="predicted"/>
<feature type="transmembrane region" description="Helical" evidence="1">
    <location>
        <begin position="96"/>
        <end position="119"/>
    </location>
</feature>
<dbReference type="OrthoDB" id="291857at2759"/>
<feature type="transmembrane region" description="Helical" evidence="1">
    <location>
        <begin position="131"/>
        <end position="151"/>
    </location>
</feature>
<accession>A0A8S1MZL2</accession>
<evidence type="ECO:0000313" key="2">
    <source>
        <dbReference type="EMBL" id="CAD8082375.1"/>
    </source>
</evidence>
<protein>
    <recommendedName>
        <fullName evidence="4">Transmembrane protein</fullName>
    </recommendedName>
</protein>
<organism evidence="2 3">
    <name type="scientific">Paramecium sonneborni</name>
    <dbReference type="NCBI Taxonomy" id="65129"/>
    <lineage>
        <taxon>Eukaryota</taxon>
        <taxon>Sar</taxon>
        <taxon>Alveolata</taxon>
        <taxon>Ciliophora</taxon>
        <taxon>Intramacronucleata</taxon>
        <taxon>Oligohymenophorea</taxon>
        <taxon>Peniculida</taxon>
        <taxon>Parameciidae</taxon>
        <taxon>Paramecium</taxon>
    </lineage>
</organism>
<dbReference type="GO" id="GO:0016020">
    <property type="term" value="C:membrane"/>
    <property type="evidence" value="ECO:0007669"/>
    <property type="project" value="TreeGrafter"/>
</dbReference>
<keyword evidence="1" id="KW-0472">Membrane</keyword>
<dbReference type="Proteomes" id="UP000692954">
    <property type="component" value="Unassembled WGS sequence"/>
</dbReference>
<dbReference type="AlphaFoldDB" id="A0A8S1MZL2"/>
<keyword evidence="1" id="KW-0812">Transmembrane</keyword>
<name>A0A8S1MZL2_9CILI</name>
<gene>
    <name evidence="2" type="ORF">PSON_ATCC_30995.1.T0430159</name>
</gene>
<dbReference type="PANTHER" id="PTHR12242:SF1">
    <property type="entry name" value="MYND-TYPE DOMAIN-CONTAINING PROTEIN"/>
    <property type="match status" value="1"/>
</dbReference>
<evidence type="ECO:0000256" key="1">
    <source>
        <dbReference type="SAM" id="Phobius"/>
    </source>
</evidence>